<dbReference type="RefSeq" id="WP_289785370.1">
    <property type="nucleotide sequence ID" value="NZ_JAUDJE010000005.1"/>
</dbReference>
<dbReference type="InterPro" id="IPR035959">
    <property type="entry name" value="RutC-like_sf"/>
</dbReference>
<evidence type="ECO:0000313" key="1">
    <source>
        <dbReference type="EMBL" id="MDM9558996.1"/>
    </source>
</evidence>
<keyword evidence="1" id="KW-0378">Hydrolase</keyword>
<sequence length="138" mass="15001">MQHDTQPRRQPNFSMHRRAGDLVFVSGQMAFGEGFRIVGDDVTAQTRTCLEHIARHLADAGLAPRDIVKTTVWLARIEDFAAFDAAYGAFFGDIVLPARSTVRADLMVPGALVEIEAIARAAGNTHIPASQPPSEPHP</sequence>
<dbReference type="Gene3D" id="3.30.1330.40">
    <property type="entry name" value="RutC-like"/>
    <property type="match status" value="1"/>
</dbReference>
<accession>A0ABT7W1C5</accession>
<reference evidence="1" key="1">
    <citation type="submission" date="2023-06" db="EMBL/GenBank/DDBJ databases">
        <title>full genome analysis of Phenantherene degrader P3.</title>
        <authorList>
            <person name="Akbar A."/>
            <person name="Rahmeh R."/>
            <person name="Kishk M."/>
        </authorList>
    </citation>
    <scope>NUCLEOTIDE SEQUENCE</scope>
    <source>
        <strain evidence="1">P3</strain>
    </source>
</reference>
<organism evidence="1 2">
    <name type="scientific">Bordetella petrii</name>
    <dbReference type="NCBI Taxonomy" id="94624"/>
    <lineage>
        <taxon>Bacteria</taxon>
        <taxon>Pseudomonadati</taxon>
        <taxon>Pseudomonadota</taxon>
        <taxon>Betaproteobacteria</taxon>
        <taxon>Burkholderiales</taxon>
        <taxon>Alcaligenaceae</taxon>
        <taxon>Bordetella</taxon>
    </lineage>
</organism>
<protein>
    <submittedName>
        <fullName evidence="1">RidA family protein</fullName>
        <ecNumber evidence="1">3.5.-.-</ecNumber>
    </submittedName>
</protein>
<dbReference type="SUPFAM" id="SSF55298">
    <property type="entry name" value="YjgF-like"/>
    <property type="match status" value="1"/>
</dbReference>
<dbReference type="InterPro" id="IPR006175">
    <property type="entry name" value="YjgF/YER057c/UK114"/>
</dbReference>
<dbReference type="PANTHER" id="PTHR11803">
    <property type="entry name" value="2-IMINOBUTANOATE/2-IMINOPROPANOATE DEAMINASE RIDA"/>
    <property type="match status" value="1"/>
</dbReference>
<dbReference type="EC" id="3.5.-.-" evidence="1"/>
<dbReference type="EMBL" id="JAUDJE010000005">
    <property type="protein sequence ID" value="MDM9558996.1"/>
    <property type="molecule type" value="Genomic_DNA"/>
</dbReference>
<dbReference type="CDD" id="cd00448">
    <property type="entry name" value="YjgF_YER057c_UK114_family"/>
    <property type="match status" value="1"/>
</dbReference>
<dbReference type="PANTHER" id="PTHR11803:SF39">
    <property type="entry name" value="2-IMINOBUTANOATE_2-IMINOPROPANOATE DEAMINASE"/>
    <property type="match status" value="1"/>
</dbReference>
<keyword evidence="2" id="KW-1185">Reference proteome</keyword>
<name>A0ABT7W1C5_9BORD</name>
<comment type="caution">
    <text evidence="1">The sequence shown here is derived from an EMBL/GenBank/DDBJ whole genome shotgun (WGS) entry which is preliminary data.</text>
</comment>
<proteinExistence type="predicted"/>
<dbReference type="Pfam" id="PF01042">
    <property type="entry name" value="Ribonuc_L-PSP"/>
    <property type="match status" value="1"/>
</dbReference>
<dbReference type="Proteomes" id="UP001175604">
    <property type="component" value="Unassembled WGS sequence"/>
</dbReference>
<gene>
    <name evidence="1" type="ORF">QUC21_08130</name>
</gene>
<evidence type="ECO:0000313" key="2">
    <source>
        <dbReference type="Proteomes" id="UP001175604"/>
    </source>
</evidence>
<dbReference type="GO" id="GO:0016787">
    <property type="term" value="F:hydrolase activity"/>
    <property type="evidence" value="ECO:0007669"/>
    <property type="project" value="UniProtKB-KW"/>
</dbReference>